<dbReference type="AlphaFoldDB" id="A0A2H0TV49"/>
<dbReference type="Proteomes" id="UP000231530">
    <property type="component" value="Unassembled WGS sequence"/>
</dbReference>
<reference evidence="3" key="1">
    <citation type="submission" date="2017-09" db="EMBL/GenBank/DDBJ databases">
        <title>Depth-based differentiation of microbial function through sediment-hosted aquifers and enrichment of novel symbionts in the deep terrestrial subsurface.</title>
        <authorList>
            <person name="Probst A.J."/>
            <person name="Ladd B."/>
            <person name="Jarett J.K."/>
            <person name="Geller-Mcgrath D.E."/>
            <person name="Sieber C.M.K."/>
            <person name="Emerson J.B."/>
            <person name="Anantharaman K."/>
            <person name="Thomas B.C."/>
            <person name="Malmstrom R."/>
            <person name="Stieglmeier M."/>
            <person name="Klingl A."/>
            <person name="Woyke T."/>
            <person name="Ryan C.M."/>
            <person name="Banfield J.F."/>
        </authorList>
    </citation>
    <scope>NUCLEOTIDE SEQUENCE [LARGE SCALE GENOMIC DNA]</scope>
</reference>
<dbReference type="Pfam" id="PF10142">
    <property type="entry name" value="PhoPQ_related"/>
    <property type="match status" value="1"/>
</dbReference>
<comment type="caution">
    <text evidence="2">The sequence shown here is derived from an EMBL/GenBank/DDBJ whole genome shotgun (WGS) entry which is preliminary data.</text>
</comment>
<name>A0A2H0TV49_9BACT</name>
<dbReference type="InterPro" id="IPR009199">
    <property type="entry name" value="PhoPQ-act_pathogen-rel_PqaA"/>
</dbReference>
<dbReference type="Pfam" id="PF12146">
    <property type="entry name" value="Hydrolase_4"/>
    <property type="match status" value="1"/>
</dbReference>
<dbReference type="EMBL" id="PFBY01000044">
    <property type="protein sequence ID" value="PIR76042.1"/>
    <property type="molecule type" value="Genomic_DNA"/>
</dbReference>
<feature type="domain" description="Serine aminopeptidase S33" evidence="1">
    <location>
        <begin position="23"/>
        <end position="153"/>
    </location>
</feature>
<evidence type="ECO:0000313" key="2">
    <source>
        <dbReference type="EMBL" id="PIR76042.1"/>
    </source>
</evidence>
<evidence type="ECO:0000259" key="1">
    <source>
        <dbReference type="Pfam" id="PF12146"/>
    </source>
</evidence>
<accession>A0A2H0TV49</accession>
<dbReference type="PANTHER" id="PTHR11614">
    <property type="entry name" value="PHOSPHOLIPASE-RELATED"/>
    <property type="match status" value="1"/>
</dbReference>
<dbReference type="InterPro" id="IPR051044">
    <property type="entry name" value="MAG_DAG_Lipase"/>
</dbReference>
<dbReference type="Gene3D" id="3.40.50.1820">
    <property type="entry name" value="alpha/beta hydrolase"/>
    <property type="match status" value="1"/>
</dbReference>
<dbReference type="InterPro" id="IPR022742">
    <property type="entry name" value="Hydrolase_4"/>
</dbReference>
<gene>
    <name evidence="2" type="ORF">COU32_04205</name>
</gene>
<dbReference type="InterPro" id="IPR029058">
    <property type="entry name" value="AB_hydrolase_fold"/>
</dbReference>
<evidence type="ECO:0000313" key="3">
    <source>
        <dbReference type="Proteomes" id="UP000231530"/>
    </source>
</evidence>
<organism evidence="2 3">
    <name type="scientific">Candidatus Magasanikbacteria bacterium CG10_big_fil_rev_8_21_14_0_10_42_10</name>
    <dbReference type="NCBI Taxonomy" id="1974649"/>
    <lineage>
        <taxon>Bacteria</taxon>
        <taxon>Candidatus Magasanikiibacteriota</taxon>
    </lineage>
</organism>
<sequence>MQKLTIKNRKNQNIVVVVDEVENAKGLAFVLHGLGGSKEQPQIQSTAEVFRESGYSTIVFDATNTFGESDGNYEDATVTNYYEDLTDVIGWAKTQHVYREPFFLSGHSLGGMAIALYAEAHPEEIKGLAPMSTVISGELSMQTPKHKNIAEEWKKTGWRITERNSKPGAFKKLKWSHMEDRMKYDILKDIETLTMPVLIIVGDQDEVALPEHQKMLFEKLPGKKEFHVIKNAPHTFVEKQHLDEIAEIFRKWIAKVGE</sequence>
<proteinExistence type="predicted"/>
<dbReference type="SUPFAM" id="SSF53474">
    <property type="entry name" value="alpha/beta-Hydrolases"/>
    <property type="match status" value="1"/>
</dbReference>
<protein>
    <recommendedName>
        <fullName evidence="1">Serine aminopeptidase S33 domain-containing protein</fullName>
    </recommendedName>
</protein>